<accession>A0ABV6D3V2</accession>
<dbReference type="Proteomes" id="UP001589755">
    <property type="component" value="Unassembled WGS sequence"/>
</dbReference>
<comment type="caution">
    <text evidence="1">The sequence shown here is derived from an EMBL/GenBank/DDBJ whole genome shotgun (WGS) entry which is preliminary data.</text>
</comment>
<dbReference type="PROSITE" id="PS50096">
    <property type="entry name" value="IQ"/>
    <property type="match status" value="1"/>
</dbReference>
<dbReference type="RefSeq" id="WP_261518576.1">
    <property type="nucleotide sequence ID" value="NZ_JAODNW010000001.1"/>
</dbReference>
<sequence length="57" mass="7126">MSVQTAIRDYLSRRIARWERRRTERFIRNLPLEIRKDIGWPDGATRRAEDALWERRW</sequence>
<gene>
    <name evidence="1" type="ORF">ACFFJ2_02780</name>
</gene>
<dbReference type="EMBL" id="JBHLXD010000003">
    <property type="protein sequence ID" value="MFC0207319.1"/>
    <property type="molecule type" value="Genomic_DNA"/>
</dbReference>
<evidence type="ECO:0008006" key="3">
    <source>
        <dbReference type="Google" id="ProtNLM"/>
    </source>
</evidence>
<organism evidence="1 2">
    <name type="scientific">Chelativorans intermedius</name>
    <dbReference type="NCBI Taxonomy" id="515947"/>
    <lineage>
        <taxon>Bacteria</taxon>
        <taxon>Pseudomonadati</taxon>
        <taxon>Pseudomonadota</taxon>
        <taxon>Alphaproteobacteria</taxon>
        <taxon>Hyphomicrobiales</taxon>
        <taxon>Phyllobacteriaceae</taxon>
        <taxon>Chelativorans</taxon>
    </lineage>
</organism>
<evidence type="ECO:0000313" key="1">
    <source>
        <dbReference type="EMBL" id="MFC0207319.1"/>
    </source>
</evidence>
<name>A0ABV6D3V2_9HYPH</name>
<reference evidence="1 2" key="1">
    <citation type="submission" date="2024-09" db="EMBL/GenBank/DDBJ databases">
        <authorList>
            <person name="Sun Q."/>
            <person name="Mori K."/>
        </authorList>
    </citation>
    <scope>NUCLEOTIDE SEQUENCE [LARGE SCALE GENOMIC DNA]</scope>
    <source>
        <strain evidence="1 2">CCM 8543</strain>
    </source>
</reference>
<evidence type="ECO:0000313" key="2">
    <source>
        <dbReference type="Proteomes" id="UP001589755"/>
    </source>
</evidence>
<keyword evidence="2" id="KW-1185">Reference proteome</keyword>
<protein>
    <recommendedName>
        <fullName evidence="3">DUF1127 domain-containing protein</fullName>
    </recommendedName>
</protein>
<proteinExistence type="predicted"/>